<gene>
    <name evidence="2" type="ORF">F8M41_003421</name>
</gene>
<keyword evidence="2" id="KW-0547">Nucleotide-binding</keyword>
<reference evidence="2 3" key="1">
    <citation type="journal article" date="2019" name="Environ. Microbiol.">
        <title>At the nexus of three kingdoms: the genome of the mycorrhizal fungus Gigaspora margarita provides insights into plant, endobacterial and fungal interactions.</title>
        <authorList>
            <person name="Venice F."/>
            <person name="Ghignone S."/>
            <person name="Salvioli di Fossalunga A."/>
            <person name="Amselem J."/>
            <person name="Novero M."/>
            <person name="Xianan X."/>
            <person name="Sedzielewska Toro K."/>
            <person name="Morin E."/>
            <person name="Lipzen A."/>
            <person name="Grigoriev I.V."/>
            <person name="Henrissat B."/>
            <person name="Martin F.M."/>
            <person name="Bonfante P."/>
        </authorList>
    </citation>
    <scope>NUCLEOTIDE SEQUENCE [LARGE SCALE GENOMIC DNA]</scope>
    <source>
        <strain evidence="2 3">BEG34</strain>
    </source>
</reference>
<dbReference type="OrthoDB" id="2367385at2759"/>
<sequence length="165" mass="19756">MIALPNECYYQIFNHLRCRDDYYRDLFSCILVNRHWCRVFIPLLWSEPEQHLKDIRLIRTSLLTLNTEEQALLIPFKNILPNGPKPLFEYTSYITSINNYLYDGIGNWILNEKYRIKCELKNAIKCSLVAMFLRTSKNLKYLCIDEVICNRIIFENFCENTMLLL</sequence>
<comment type="caution">
    <text evidence="2">The sequence shown here is derived from an EMBL/GenBank/DDBJ whole genome shotgun (WGS) entry which is preliminary data.</text>
</comment>
<dbReference type="SUPFAM" id="SSF81383">
    <property type="entry name" value="F-box domain"/>
    <property type="match status" value="1"/>
</dbReference>
<dbReference type="InterPro" id="IPR036047">
    <property type="entry name" value="F-box-like_dom_sf"/>
</dbReference>
<protein>
    <submittedName>
        <fullName evidence="2">ATP-binding cassette, subfamily B MDR/TAP, member 1</fullName>
    </submittedName>
</protein>
<organism evidence="2 3">
    <name type="scientific">Gigaspora margarita</name>
    <dbReference type="NCBI Taxonomy" id="4874"/>
    <lineage>
        <taxon>Eukaryota</taxon>
        <taxon>Fungi</taxon>
        <taxon>Fungi incertae sedis</taxon>
        <taxon>Mucoromycota</taxon>
        <taxon>Glomeromycotina</taxon>
        <taxon>Glomeromycetes</taxon>
        <taxon>Diversisporales</taxon>
        <taxon>Gigasporaceae</taxon>
        <taxon>Gigaspora</taxon>
    </lineage>
</organism>
<evidence type="ECO:0000259" key="1">
    <source>
        <dbReference type="Pfam" id="PF12937"/>
    </source>
</evidence>
<evidence type="ECO:0000313" key="2">
    <source>
        <dbReference type="EMBL" id="KAF0560087.1"/>
    </source>
</evidence>
<keyword evidence="2" id="KW-0067">ATP-binding</keyword>
<keyword evidence="3" id="KW-1185">Reference proteome</keyword>
<proteinExistence type="predicted"/>
<name>A0A8H4B4T8_GIGMA</name>
<dbReference type="InterPro" id="IPR001810">
    <property type="entry name" value="F-box_dom"/>
</dbReference>
<accession>A0A8H4B4T8</accession>
<evidence type="ECO:0000313" key="3">
    <source>
        <dbReference type="Proteomes" id="UP000439903"/>
    </source>
</evidence>
<dbReference type="AlphaFoldDB" id="A0A8H4B4T8"/>
<dbReference type="GO" id="GO:0005524">
    <property type="term" value="F:ATP binding"/>
    <property type="evidence" value="ECO:0007669"/>
    <property type="project" value="UniProtKB-KW"/>
</dbReference>
<dbReference type="Pfam" id="PF12937">
    <property type="entry name" value="F-box-like"/>
    <property type="match status" value="1"/>
</dbReference>
<feature type="domain" description="F-box" evidence="1">
    <location>
        <begin position="3"/>
        <end position="48"/>
    </location>
</feature>
<dbReference type="Proteomes" id="UP000439903">
    <property type="component" value="Unassembled WGS sequence"/>
</dbReference>
<dbReference type="EMBL" id="WTPW01000014">
    <property type="protein sequence ID" value="KAF0560087.1"/>
    <property type="molecule type" value="Genomic_DNA"/>
</dbReference>